<reference evidence="1 2" key="1">
    <citation type="submission" date="2020-08" db="EMBL/GenBank/DDBJ databases">
        <title>Genomic Encyclopedia of Type Strains, Phase IV (KMG-IV): sequencing the most valuable type-strain genomes for metagenomic binning, comparative biology and taxonomic classification.</title>
        <authorList>
            <person name="Goeker M."/>
        </authorList>
    </citation>
    <scope>NUCLEOTIDE SEQUENCE [LARGE SCALE GENOMIC DNA]</scope>
    <source>
        <strain evidence="1 2">DSM 27057</strain>
    </source>
</reference>
<organism evidence="1 2">
    <name type="scientific">Novosphingobium sediminicola</name>
    <dbReference type="NCBI Taxonomy" id="563162"/>
    <lineage>
        <taxon>Bacteria</taxon>
        <taxon>Pseudomonadati</taxon>
        <taxon>Pseudomonadota</taxon>
        <taxon>Alphaproteobacteria</taxon>
        <taxon>Sphingomonadales</taxon>
        <taxon>Sphingomonadaceae</taxon>
        <taxon>Novosphingobium</taxon>
    </lineage>
</organism>
<dbReference type="Proteomes" id="UP000548867">
    <property type="component" value="Unassembled WGS sequence"/>
</dbReference>
<proteinExistence type="predicted"/>
<keyword evidence="2" id="KW-1185">Reference proteome</keyword>
<evidence type="ECO:0000313" key="1">
    <source>
        <dbReference type="EMBL" id="MBB3953505.1"/>
    </source>
</evidence>
<name>A0A7W6CDJ6_9SPHN</name>
<dbReference type="AlphaFoldDB" id="A0A7W6CDJ6"/>
<dbReference type="InterPro" id="IPR046736">
    <property type="entry name" value="DUF6628"/>
</dbReference>
<dbReference type="RefSeq" id="WP_183622176.1">
    <property type="nucleotide sequence ID" value="NZ_JACIDX010000001.1"/>
</dbReference>
<gene>
    <name evidence="1" type="ORF">GGR38_000417</name>
</gene>
<evidence type="ECO:0000313" key="2">
    <source>
        <dbReference type="Proteomes" id="UP000548867"/>
    </source>
</evidence>
<dbReference type="Pfam" id="PF20333">
    <property type="entry name" value="DUF6628"/>
    <property type="match status" value="1"/>
</dbReference>
<dbReference type="EMBL" id="JACIDX010000001">
    <property type="protein sequence ID" value="MBB3953505.1"/>
    <property type="molecule type" value="Genomic_DNA"/>
</dbReference>
<sequence length="143" mass="15630">MNEPHLARILPHTAPLDGPPRALLVALRRMAIHGLYDASASLLMFEHFGLHFRKPLVLMRALLMEVSQTTRKPIQIAPCCASRMTPAENALLRAMTCADHDPAQAGQHLQDLTQAPAIEGLLATTRVLASALRDSGRELKVEA</sequence>
<comment type="caution">
    <text evidence="1">The sequence shown here is derived from an EMBL/GenBank/DDBJ whole genome shotgun (WGS) entry which is preliminary data.</text>
</comment>
<accession>A0A7W6CDJ6</accession>
<protein>
    <submittedName>
        <fullName evidence="1">Uncharacterized protein</fullName>
    </submittedName>
</protein>